<dbReference type="PANTHER" id="PTHR48051">
    <property type="match status" value="1"/>
</dbReference>
<evidence type="ECO:0000313" key="6">
    <source>
        <dbReference type="Proteomes" id="UP000612055"/>
    </source>
</evidence>
<dbReference type="InterPro" id="IPR050216">
    <property type="entry name" value="LRR_domain-containing"/>
</dbReference>
<evidence type="ECO:0000256" key="3">
    <source>
        <dbReference type="ARBA" id="ARBA00022737"/>
    </source>
</evidence>
<feature type="region of interest" description="Disordered" evidence="4">
    <location>
        <begin position="1"/>
        <end position="20"/>
    </location>
</feature>
<evidence type="ECO:0000313" key="5">
    <source>
        <dbReference type="EMBL" id="KAG2498295.1"/>
    </source>
</evidence>
<dbReference type="SMART" id="SM00364">
    <property type="entry name" value="LRR_BAC"/>
    <property type="match status" value="6"/>
</dbReference>
<reference evidence="5" key="1">
    <citation type="journal article" date="2020" name="bioRxiv">
        <title>Comparative genomics of Chlamydomonas.</title>
        <authorList>
            <person name="Craig R.J."/>
            <person name="Hasan A.R."/>
            <person name="Ness R.W."/>
            <person name="Keightley P.D."/>
        </authorList>
    </citation>
    <scope>NUCLEOTIDE SEQUENCE</scope>
    <source>
        <strain evidence="5">CCAP 11/70</strain>
    </source>
</reference>
<keyword evidence="6" id="KW-1185">Reference proteome</keyword>
<comment type="caution">
    <text evidence="5">The sequence shown here is derived from an EMBL/GenBank/DDBJ whole genome shotgun (WGS) entry which is preliminary data.</text>
</comment>
<comment type="subcellular location">
    <subcellularLocation>
        <location evidence="1">Cytoplasm</location>
        <location evidence="1">Cytoskeleton</location>
        <location evidence="1">Cilium axoneme</location>
    </subcellularLocation>
</comment>
<dbReference type="Pfam" id="PF13855">
    <property type="entry name" value="LRR_8"/>
    <property type="match status" value="2"/>
</dbReference>
<dbReference type="InterPro" id="IPR032675">
    <property type="entry name" value="LRR_dom_sf"/>
</dbReference>
<organism evidence="5 6">
    <name type="scientific">Edaphochlamys debaryana</name>
    <dbReference type="NCBI Taxonomy" id="47281"/>
    <lineage>
        <taxon>Eukaryota</taxon>
        <taxon>Viridiplantae</taxon>
        <taxon>Chlorophyta</taxon>
        <taxon>core chlorophytes</taxon>
        <taxon>Chlorophyceae</taxon>
        <taxon>CS clade</taxon>
        <taxon>Chlamydomonadales</taxon>
        <taxon>Chlamydomonadales incertae sedis</taxon>
        <taxon>Edaphochlamys</taxon>
    </lineage>
</organism>
<evidence type="ECO:0000256" key="1">
    <source>
        <dbReference type="ARBA" id="ARBA00004430"/>
    </source>
</evidence>
<sequence>MGNCCMPQGGGQGEDQRKRPYVQMKQQETWAKTGIVGLREQGIKELPAALVDCGASLRVIDASHNRITSLPSFLATLGGLQRLVLAGNALSGCGLPPGACTGLASLKILVLDDNQLSDLPPDLGSLTKLEKLSVAGNRLRELPGSVGQLETLQFLILARNLLEQLPDQLSGCARLEELDAQGNELAVLPPSLGDLKKLKTLNVDNNKVLSVPQEILFGCVSLQTLSLHGCPIKPDDLQETPGFKEFDERRKSKYNKVIAGGALLGNKGLDEGVDREVSPPRR</sequence>
<keyword evidence="2" id="KW-0433">Leucine-rich repeat</keyword>
<keyword evidence="3" id="KW-0677">Repeat</keyword>
<dbReference type="OrthoDB" id="566279at2759"/>
<dbReference type="Gene3D" id="3.80.10.10">
    <property type="entry name" value="Ribonuclease Inhibitor"/>
    <property type="match status" value="2"/>
</dbReference>
<dbReference type="InterPro" id="IPR003591">
    <property type="entry name" value="Leu-rich_rpt_typical-subtyp"/>
</dbReference>
<protein>
    <submittedName>
        <fullName evidence="5">Uncharacterized protein</fullName>
    </submittedName>
</protein>
<dbReference type="Proteomes" id="UP000612055">
    <property type="component" value="Unassembled WGS sequence"/>
</dbReference>
<dbReference type="GO" id="GO:0005930">
    <property type="term" value="C:axoneme"/>
    <property type="evidence" value="ECO:0007669"/>
    <property type="project" value="UniProtKB-SubCell"/>
</dbReference>
<gene>
    <name evidence="5" type="ORF">HYH03_003556</name>
</gene>
<name>A0A836C311_9CHLO</name>
<dbReference type="AlphaFoldDB" id="A0A836C311"/>
<evidence type="ECO:0000256" key="4">
    <source>
        <dbReference type="SAM" id="MobiDB-lite"/>
    </source>
</evidence>
<dbReference type="EMBL" id="JAEHOE010000010">
    <property type="protein sequence ID" value="KAG2498295.1"/>
    <property type="molecule type" value="Genomic_DNA"/>
</dbReference>
<dbReference type="SUPFAM" id="SSF52058">
    <property type="entry name" value="L domain-like"/>
    <property type="match status" value="1"/>
</dbReference>
<dbReference type="PANTHER" id="PTHR48051:SF1">
    <property type="entry name" value="RAS SUPPRESSOR PROTEIN 1"/>
    <property type="match status" value="1"/>
</dbReference>
<dbReference type="SMART" id="SM00369">
    <property type="entry name" value="LRR_TYP"/>
    <property type="match status" value="6"/>
</dbReference>
<proteinExistence type="predicted"/>
<dbReference type="InterPro" id="IPR001611">
    <property type="entry name" value="Leu-rich_rpt"/>
</dbReference>
<evidence type="ECO:0000256" key="2">
    <source>
        <dbReference type="ARBA" id="ARBA00022614"/>
    </source>
</evidence>
<dbReference type="PROSITE" id="PS51450">
    <property type="entry name" value="LRR"/>
    <property type="match status" value="2"/>
</dbReference>
<accession>A0A836C311</accession>